<feature type="region of interest" description="Disordered" evidence="2">
    <location>
        <begin position="277"/>
        <end position="303"/>
    </location>
</feature>
<evidence type="ECO:0000313" key="4">
    <source>
        <dbReference type="RefSeq" id="XP_022968284.1"/>
    </source>
</evidence>
<dbReference type="FunFam" id="1.20.1260.60:FF:000002">
    <property type="entry name" value="Vacuolar protein sorting-associated protein IST1"/>
    <property type="match status" value="1"/>
</dbReference>
<evidence type="ECO:0000256" key="1">
    <source>
        <dbReference type="ARBA" id="ARBA00005536"/>
    </source>
</evidence>
<feature type="compositionally biased region" description="Basic and acidic residues" evidence="2">
    <location>
        <begin position="289"/>
        <end position="303"/>
    </location>
</feature>
<evidence type="ECO:0000256" key="2">
    <source>
        <dbReference type="SAM" id="MobiDB-lite"/>
    </source>
</evidence>
<dbReference type="RefSeq" id="XP_022968286.1">
    <property type="nucleotide sequence ID" value="XM_023112518.1"/>
</dbReference>
<accession>A0A6J1HWT1</accession>
<protein>
    <submittedName>
        <fullName evidence="4 5">Uncharacterized protein LOC111467561</fullName>
    </submittedName>
</protein>
<keyword evidence="3" id="KW-1185">Reference proteome</keyword>
<feature type="compositionally biased region" description="Basic and acidic residues" evidence="2">
    <location>
        <begin position="405"/>
        <end position="420"/>
    </location>
</feature>
<evidence type="ECO:0000313" key="5">
    <source>
        <dbReference type="RefSeq" id="XP_022968285.1"/>
    </source>
</evidence>
<name>A0A6J1HWT1_CUCMA</name>
<feature type="region of interest" description="Disordered" evidence="2">
    <location>
        <begin position="369"/>
        <end position="434"/>
    </location>
</feature>
<dbReference type="Proteomes" id="UP000504608">
    <property type="component" value="Unplaced"/>
</dbReference>
<dbReference type="Gene3D" id="1.20.1260.60">
    <property type="entry name" value="Vacuolar protein sorting-associated protein Ist1"/>
    <property type="match status" value="1"/>
</dbReference>
<comment type="similarity">
    <text evidence="1">Belongs to the IST1 family.</text>
</comment>
<reference evidence="4 5" key="1">
    <citation type="submission" date="2025-04" db="UniProtKB">
        <authorList>
            <consortium name="RefSeq"/>
        </authorList>
    </citation>
    <scope>IDENTIFICATION</scope>
    <source>
        <tissue evidence="4 5">Young leaves</tissue>
    </source>
</reference>
<evidence type="ECO:0000313" key="3">
    <source>
        <dbReference type="Proteomes" id="UP000504608"/>
    </source>
</evidence>
<dbReference type="InterPro" id="IPR005061">
    <property type="entry name" value="Ist1"/>
</dbReference>
<evidence type="ECO:0000313" key="6">
    <source>
        <dbReference type="RefSeq" id="XP_022968286.1"/>
    </source>
</evidence>
<dbReference type="RefSeq" id="XP_022968285.1">
    <property type="nucleotide sequence ID" value="XM_023112517.1"/>
</dbReference>
<dbReference type="RefSeq" id="XP_022968284.1">
    <property type="nucleotide sequence ID" value="XM_023112516.1"/>
</dbReference>
<dbReference type="KEGG" id="cmax:111467561"/>
<dbReference type="AlphaFoldDB" id="A0A6J1HWT1"/>
<dbReference type="OrthoDB" id="29853at2759"/>
<dbReference type="PANTHER" id="PTHR12161:SF16">
    <property type="entry name" value="REGULATOR OF VPS4 ACTIVITY IN THE MVB PATHWAY PROTEIN"/>
    <property type="match status" value="1"/>
</dbReference>
<gene>
    <name evidence="4 5 6" type="primary">LOC111467561</name>
</gene>
<dbReference type="PANTHER" id="PTHR12161">
    <property type="entry name" value="IST1 FAMILY MEMBER"/>
    <property type="match status" value="1"/>
</dbReference>
<dbReference type="Pfam" id="PF03398">
    <property type="entry name" value="Ist1"/>
    <property type="match status" value="1"/>
</dbReference>
<dbReference type="GeneID" id="111467561"/>
<sequence>MGKKLDALLGRSFKTTRFKALVNLAISRLAVLANQRQVRHTHARSDVVQLLQLGHHERALLRVEQVIKEQKLLDAYAIIESYCEVVLERIKQLEHERECPEELKEAISGLIFASSRCGDFPELVEIRSVIASRFGKDFTAKAIELRNNCAVSPMIVQKLSARPPSLEIKMKLLKQIASENGVTLKDLEAYEDSTEMQEKVVAEENKDQPAQETKVEGVFQILPEEIEKDSRYADSMRGRRKYKDVADAAQAAFESAAYAAAAARAAVELSQSKSLDQDDLNTLSTKPRKSSETDESKNIEIELESENKVIHMGSTSIEVEESESPAELMQPVSSSSSEAGDVSLKDNEIPIEAINIIELLEKDLAFDESDVDAGNGESSSSTLEEKNSSFQSCKKMESESAEIITHIEESDNKSSEHLSIGDEAVVRTTDVRGH</sequence>
<dbReference type="InterPro" id="IPR042277">
    <property type="entry name" value="IST1-like"/>
</dbReference>
<organism evidence="3 5">
    <name type="scientific">Cucurbita maxima</name>
    <name type="common">Pumpkin</name>
    <name type="synonym">Winter squash</name>
    <dbReference type="NCBI Taxonomy" id="3661"/>
    <lineage>
        <taxon>Eukaryota</taxon>
        <taxon>Viridiplantae</taxon>
        <taxon>Streptophyta</taxon>
        <taxon>Embryophyta</taxon>
        <taxon>Tracheophyta</taxon>
        <taxon>Spermatophyta</taxon>
        <taxon>Magnoliopsida</taxon>
        <taxon>eudicotyledons</taxon>
        <taxon>Gunneridae</taxon>
        <taxon>Pentapetalae</taxon>
        <taxon>rosids</taxon>
        <taxon>fabids</taxon>
        <taxon>Cucurbitales</taxon>
        <taxon>Cucurbitaceae</taxon>
        <taxon>Cucurbiteae</taxon>
        <taxon>Cucurbita</taxon>
    </lineage>
</organism>
<feature type="region of interest" description="Disordered" evidence="2">
    <location>
        <begin position="317"/>
        <end position="344"/>
    </location>
</feature>
<proteinExistence type="inferred from homology"/>
<dbReference type="GO" id="GO:0015031">
    <property type="term" value="P:protein transport"/>
    <property type="evidence" value="ECO:0007669"/>
    <property type="project" value="InterPro"/>
</dbReference>